<keyword evidence="2" id="KW-1185">Reference proteome</keyword>
<sequence>MYATRHLSLCRKDPSILQTHPQESSSSGYIVITDEESAAEDTCCWGTCNDNDVREFPFATNKIVSTVYASAGGDRFQTDRVWFLPVLDQPLSSNRYYVITALGKHTGQACTCSKEEDMSTCCFCKAPNDVKPRVLDHRDIYQQVEVSKTSRGYTAESVAPDGFPPSFLRKRGWRIRTATTFHCQLADALGLNVSIRKRLPPEPNISSKVSTPVVVGEWYCPFVFIIEGLPKEQMKNSLFYKMTLDQSWEEIYTCENHNSAGGSVSVNKTLQKEAIGLFGDEAEKDDAQDGDGFVWYRHVKPNNKEGSKLGLSAEIVEKMKWVQQRGGYEIEGENRDVTVERVEKFGGGYEWRRFSFFVLVERFALRRMDGSLVLTCDYKHIHQTRSKWD</sequence>
<dbReference type="Pfam" id="PF06880">
    <property type="entry name" value="DUF1262"/>
    <property type="match status" value="1"/>
</dbReference>
<evidence type="ECO:0000313" key="2">
    <source>
        <dbReference type="Proteomes" id="UP001202328"/>
    </source>
</evidence>
<organism evidence="1 2">
    <name type="scientific">Papaver atlanticum</name>
    <dbReference type="NCBI Taxonomy" id="357466"/>
    <lineage>
        <taxon>Eukaryota</taxon>
        <taxon>Viridiplantae</taxon>
        <taxon>Streptophyta</taxon>
        <taxon>Embryophyta</taxon>
        <taxon>Tracheophyta</taxon>
        <taxon>Spermatophyta</taxon>
        <taxon>Magnoliopsida</taxon>
        <taxon>Ranunculales</taxon>
        <taxon>Papaveraceae</taxon>
        <taxon>Papaveroideae</taxon>
        <taxon>Papaver</taxon>
    </lineage>
</organism>
<accession>A0AAD4XKA9</accession>
<evidence type="ECO:0000313" key="1">
    <source>
        <dbReference type="EMBL" id="KAI3917738.1"/>
    </source>
</evidence>
<proteinExistence type="predicted"/>
<dbReference type="Proteomes" id="UP001202328">
    <property type="component" value="Unassembled WGS sequence"/>
</dbReference>
<dbReference type="EMBL" id="JAJJMB010008983">
    <property type="protein sequence ID" value="KAI3917738.1"/>
    <property type="molecule type" value="Genomic_DNA"/>
</dbReference>
<protein>
    <submittedName>
        <fullName evidence="1">Uncharacterized protein</fullName>
    </submittedName>
</protein>
<dbReference type="PANTHER" id="PTHR31050:SF4">
    <property type="entry name" value="DUF1262 FAMILY PROTEIN (DUF1262)"/>
    <property type="match status" value="1"/>
</dbReference>
<dbReference type="InterPro" id="IPR010683">
    <property type="entry name" value="DUF1262"/>
</dbReference>
<dbReference type="PANTHER" id="PTHR31050">
    <property type="entry name" value="OS08G0413200 PROTEIN"/>
    <property type="match status" value="1"/>
</dbReference>
<name>A0AAD4XKA9_9MAGN</name>
<reference evidence="1" key="1">
    <citation type="submission" date="2022-04" db="EMBL/GenBank/DDBJ databases">
        <title>A functionally conserved STORR gene fusion in Papaver species that diverged 16.8 million years ago.</title>
        <authorList>
            <person name="Catania T."/>
        </authorList>
    </citation>
    <scope>NUCLEOTIDE SEQUENCE</scope>
    <source>
        <strain evidence="1">S-188037</strain>
    </source>
</reference>
<gene>
    <name evidence="1" type="ORF">MKW98_021500</name>
</gene>
<comment type="caution">
    <text evidence="1">The sequence shown here is derived from an EMBL/GenBank/DDBJ whole genome shotgun (WGS) entry which is preliminary data.</text>
</comment>
<dbReference type="AlphaFoldDB" id="A0AAD4XKA9"/>